<keyword evidence="6" id="KW-1185">Reference proteome</keyword>
<keyword evidence="1" id="KW-0889">Transcription antitermination</keyword>
<dbReference type="InterPro" id="IPR036735">
    <property type="entry name" value="NGN_dom_sf"/>
</dbReference>
<evidence type="ECO:0000313" key="6">
    <source>
        <dbReference type="Proteomes" id="UP000009229"/>
    </source>
</evidence>
<evidence type="ECO:0000313" key="5">
    <source>
        <dbReference type="EMBL" id="AEG14491.1"/>
    </source>
</evidence>
<gene>
    <name evidence="5" type="ordered locus">Desku_0892</name>
</gene>
<dbReference type="PANTHER" id="PTHR30265">
    <property type="entry name" value="RHO-INTERACTING TRANSCRIPTION TERMINATION FACTOR NUSG"/>
    <property type="match status" value="1"/>
</dbReference>
<name>A0AAU8P9I2_DESK7</name>
<dbReference type="RefSeq" id="WP_013822006.1">
    <property type="nucleotide sequence ID" value="NC_015573.1"/>
</dbReference>
<dbReference type="SUPFAM" id="SSF82679">
    <property type="entry name" value="N-utilization substance G protein NusG, N-terminal domain"/>
    <property type="match status" value="1"/>
</dbReference>
<dbReference type="PANTHER" id="PTHR30265:SF4">
    <property type="entry name" value="KOW MOTIF FAMILY PROTEIN, EXPRESSED"/>
    <property type="match status" value="1"/>
</dbReference>
<dbReference type="GO" id="GO:0031564">
    <property type="term" value="P:transcription antitermination"/>
    <property type="evidence" value="ECO:0007669"/>
    <property type="project" value="UniProtKB-KW"/>
</dbReference>
<evidence type="ECO:0000256" key="1">
    <source>
        <dbReference type="ARBA" id="ARBA00022814"/>
    </source>
</evidence>
<dbReference type="EMBL" id="CP002770">
    <property type="protein sequence ID" value="AEG14491.1"/>
    <property type="molecule type" value="Genomic_DNA"/>
</dbReference>
<protein>
    <submittedName>
        <fullName evidence="5">NusG antitermination factor</fullName>
    </submittedName>
</protein>
<evidence type="ECO:0000259" key="4">
    <source>
        <dbReference type="SMART" id="SM00738"/>
    </source>
</evidence>
<dbReference type="KEGG" id="dku:Desku_0892"/>
<keyword evidence="3" id="KW-0804">Transcription</keyword>
<dbReference type="GO" id="GO:0006354">
    <property type="term" value="P:DNA-templated transcription elongation"/>
    <property type="evidence" value="ECO:0007669"/>
    <property type="project" value="InterPro"/>
</dbReference>
<dbReference type="Gene3D" id="3.30.70.940">
    <property type="entry name" value="NusG, N-terminal domain"/>
    <property type="match status" value="1"/>
</dbReference>
<dbReference type="InterPro" id="IPR008991">
    <property type="entry name" value="Translation_prot_SH3-like_sf"/>
</dbReference>
<sequence>MQWYAVQVTTTHEKRIKKHLEKRKLNGLAGKIGEIIIPEKDGKPAFPGYVFVQAEAWPDLYLPRTTIRCRTIGMVSEEEIKKLMRMDTPTTVQKQTVPKRTFKKGDRVVITIGPLAGIQGVIEKAGAKRSRVSYFDGEVKIDADNELLRAYQDGDEPAGQGIL</sequence>
<accession>A0AAU8P9I2</accession>
<dbReference type="InterPro" id="IPR014722">
    <property type="entry name" value="Rib_uL2_dom2"/>
</dbReference>
<dbReference type="Gene3D" id="2.30.30.30">
    <property type="match status" value="1"/>
</dbReference>
<dbReference type="Pfam" id="PF02357">
    <property type="entry name" value="NusG"/>
    <property type="match status" value="1"/>
</dbReference>
<feature type="domain" description="NusG-like N-terminal" evidence="4">
    <location>
        <begin position="1"/>
        <end position="87"/>
    </location>
</feature>
<dbReference type="Proteomes" id="UP000009229">
    <property type="component" value="Chromosome"/>
</dbReference>
<organism evidence="5 6">
    <name type="scientific">Desulfofundulus kuznetsovii (strain DSM 6115 / VKM B-1805 / 17)</name>
    <name type="common">Desulfotomaculum kuznetsovii</name>
    <dbReference type="NCBI Taxonomy" id="760568"/>
    <lineage>
        <taxon>Bacteria</taxon>
        <taxon>Bacillati</taxon>
        <taxon>Bacillota</taxon>
        <taxon>Clostridia</taxon>
        <taxon>Eubacteriales</taxon>
        <taxon>Peptococcaceae</taxon>
        <taxon>Desulfofundulus</taxon>
    </lineage>
</organism>
<reference evidence="6" key="1">
    <citation type="submission" date="2011-05" db="EMBL/GenBank/DDBJ databases">
        <title>Complete sequence of Desulfotomaculum kuznetsovii DSM 6115.</title>
        <authorList>
            <person name="Lucas S."/>
            <person name="Han J."/>
            <person name="Lapidus A."/>
            <person name="Cheng J.-F."/>
            <person name="Goodwin L."/>
            <person name="Pitluck S."/>
            <person name="Peters L."/>
            <person name="Mikhailova N."/>
            <person name="Lu M."/>
            <person name="Saunders E."/>
            <person name="Han C."/>
            <person name="Tapia R."/>
            <person name="Land M."/>
            <person name="Hauser L."/>
            <person name="Kyrpides N."/>
            <person name="Ivanova N."/>
            <person name="Pagani I."/>
            <person name="Nazina T."/>
            <person name="Ivanova A."/>
            <person name="Parshina S."/>
            <person name="Kuever J."/>
            <person name="Muyzer G."/>
            <person name="Plugge C."/>
            <person name="Stams A."/>
            <person name="Woyke T."/>
        </authorList>
    </citation>
    <scope>NUCLEOTIDE SEQUENCE [LARGE SCALE GENOMIC DNA]</scope>
    <source>
        <strain evidence="6">DSM 6115 / VKM B-1805 / 17</strain>
    </source>
</reference>
<dbReference type="AlphaFoldDB" id="A0AAU8P9I2"/>
<proteinExistence type="predicted"/>
<evidence type="ECO:0000256" key="2">
    <source>
        <dbReference type="ARBA" id="ARBA00023015"/>
    </source>
</evidence>
<evidence type="ECO:0000256" key="3">
    <source>
        <dbReference type="ARBA" id="ARBA00023163"/>
    </source>
</evidence>
<dbReference type="SMART" id="SM00738">
    <property type="entry name" value="NGN"/>
    <property type="match status" value="1"/>
</dbReference>
<dbReference type="InterPro" id="IPR043425">
    <property type="entry name" value="NusG-like"/>
</dbReference>
<dbReference type="InterPro" id="IPR006645">
    <property type="entry name" value="NGN-like_dom"/>
</dbReference>
<keyword evidence="2" id="KW-0805">Transcription regulation</keyword>
<dbReference type="SUPFAM" id="SSF50104">
    <property type="entry name" value="Translation proteins SH3-like domain"/>
    <property type="match status" value="1"/>
</dbReference>